<keyword evidence="2" id="KW-0326">Glycosidase</keyword>
<dbReference type="InterPro" id="IPR001661">
    <property type="entry name" value="Glyco_hydro_37"/>
</dbReference>
<organism evidence="4 5">
    <name type="scientific">Robiginitalea myxolifaciens</name>
    <dbReference type="NCBI Taxonomy" id="400055"/>
    <lineage>
        <taxon>Bacteria</taxon>
        <taxon>Pseudomonadati</taxon>
        <taxon>Bacteroidota</taxon>
        <taxon>Flavobacteriia</taxon>
        <taxon>Flavobacteriales</taxon>
        <taxon>Flavobacteriaceae</taxon>
        <taxon>Robiginitalea</taxon>
    </lineage>
</organism>
<feature type="chain" id="PRO_5011561680" evidence="3">
    <location>
        <begin position="22"/>
        <end position="528"/>
    </location>
</feature>
<dbReference type="NCBIfam" id="NF009773">
    <property type="entry name" value="PRK13270.1"/>
    <property type="match status" value="1"/>
</dbReference>
<dbReference type="Pfam" id="PF01204">
    <property type="entry name" value="Trehalase"/>
    <property type="match status" value="1"/>
</dbReference>
<dbReference type="PRINTS" id="PR00744">
    <property type="entry name" value="GLHYDRLASE37"/>
</dbReference>
<protein>
    <submittedName>
        <fullName evidence="4">Alpha,alpha-trehalase</fullName>
    </submittedName>
</protein>
<accession>A0A1I6FXG0</accession>
<dbReference type="GO" id="GO:0004555">
    <property type="term" value="F:alpha,alpha-trehalase activity"/>
    <property type="evidence" value="ECO:0007669"/>
    <property type="project" value="InterPro"/>
</dbReference>
<proteinExistence type="predicted"/>
<gene>
    <name evidence="4" type="ORF">SAMN04490243_0862</name>
</gene>
<dbReference type="InterPro" id="IPR018232">
    <property type="entry name" value="Glyco_hydro_37_CS"/>
</dbReference>
<dbReference type="SUPFAM" id="SSF48208">
    <property type="entry name" value="Six-hairpin glycosidases"/>
    <property type="match status" value="1"/>
</dbReference>
<reference evidence="4 5" key="1">
    <citation type="submission" date="2016-10" db="EMBL/GenBank/DDBJ databases">
        <authorList>
            <person name="de Groot N.N."/>
        </authorList>
    </citation>
    <scope>NUCLEOTIDE SEQUENCE [LARGE SCALE GENOMIC DNA]</scope>
    <source>
        <strain evidence="4 5">DSM 21019</strain>
    </source>
</reference>
<feature type="signal peptide" evidence="3">
    <location>
        <begin position="1"/>
        <end position="21"/>
    </location>
</feature>
<keyword evidence="3" id="KW-0732">Signal</keyword>
<name>A0A1I6FXG0_9FLAO</name>
<dbReference type="EMBL" id="FOYQ01000001">
    <property type="protein sequence ID" value="SFR34635.1"/>
    <property type="molecule type" value="Genomic_DNA"/>
</dbReference>
<dbReference type="InterPro" id="IPR008928">
    <property type="entry name" value="6-hairpin_glycosidase_sf"/>
</dbReference>
<evidence type="ECO:0000256" key="3">
    <source>
        <dbReference type="SAM" id="SignalP"/>
    </source>
</evidence>
<evidence type="ECO:0000313" key="4">
    <source>
        <dbReference type="EMBL" id="SFR34635.1"/>
    </source>
</evidence>
<dbReference type="RefSeq" id="WP_092980947.1">
    <property type="nucleotide sequence ID" value="NZ_FOYQ01000001.1"/>
</dbReference>
<dbReference type="AlphaFoldDB" id="A0A1I6FXG0"/>
<dbReference type="GO" id="GO:0005993">
    <property type="term" value="P:trehalose catabolic process"/>
    <property type="evidence" value="ECO:0007669"/>
    <property type="project" value="TreeGrafter"/>
</dbReference>
<sequence length="528" mass="60185">MKTKLLIISFAGLLFWQCRTATETEVTVESFYETELFREAQLAGLFEDSKTFVDLLRDRPWEELEALYLAERENEDFEIGAFVKAHFREAPMQQRDFVADSTRSMEEHINYMWEVLQRPADQVNPLSSKIPLPKSYVVPGGRFREIYYWDSYFTMIGLVEDGQEQLAESMLENFGYLIDTLGFIPNGTRDYYLTRSQPPFFTLMVELLATKDSSLADTYFDQVEKEYAYWMEGASTLSDTEETARVVRLQGDTLANRFWDSGTTPRPESYAEDLHLAGELESETDKTALYANLRAAAASGWDFSSRWYGQEGEFGSTRTTDLLPVDLNALIYGMERFLEAGYRKRGMESEADRVGASADQRAALFQSRFWDAELGYFMDYDYTSSSRTSERTLAGVYPLYFGLATEAQAEAVKNRLEMEFLMPGGLVTTLKPSGQQWDAPNGWAPLQWMAVAGLQRYGHDDLAMEIARRWVYVNEKVYRDTGKMMEKYNVQDTTLLSGGGEYPTQDGFGWSNGVALGFKALLEGAAEN</sequence>
<dbReference type="Gene3D" id="1.50.10.10">
    <property type="match status" value="1"/>
</dbReference>
<evidence type="ECO:0000313" key="5">
    <source>
        <dbReference type="Proteomes" id="UP000199534"/>
    </source>
</evidence>
<evidence type="ECO:0000256" key="1">
    <source>
        <dbReference type="ARBA" id="ARBA00022801"/>
    </source>
</evidence>
<keyword evidence="1" id="KW-0378">Hydrolase</keyword>
<dbReference type="OrthoDB" id="106887at2"/>
<dbReference type="PANTHER" id="PTHR23403:SF1">
    <property type="entry name" value="TREHALASE"/>
    <property type="match status" value="1"/>
</dbReference>
<dbReference type="InterPro" id="IPR012341">
    <property type="entry name" value="6hp_glycosidase-like_sf"/>
</dbReference>
<dbReference type="STRING" id="400055.SAMN04490243_0862"/>
<evidence type="ECO:0000256" key="2">
    <source>
        <dbReference type="ARBA" id="ARBA00023295"/>
    </source>
</evidence>
<dbReference type="PROSITE" id="PS00928">
    <property type="entry name" value="TREHALASE_2"/>
    <property type="match status" value="1"/>
</dbReference>
<dbReference type="PROSITE" id="PS00927">
    <property type="entry name" value="TREHALASE_1"/>
    <property type="match status" value="1"/>
</dbReference>
<dbReference type="Proteomes" id="UP000199534">
    <property type="component" value="Unassembled WGS sequence"/>
</dbReference>
<dbReference type="PANTHER" id="PTHR23403">
    <property type="entry name" value="TREHALASE"/>
    <property type="match status" value="1"/>
</dbReference>
<keyword evidence="5" id="KW-1185">Reference proteome</keyword>